<keyword evidence="8" id="KW-0868">Chloride</keyword>
<keyword evidence="9" id="KW-0407">Ion channel</keyword>
<protein>
    <submittedName>
        <fullName evidence="13">Chloride channel protein</fullName>
    </submittedName>
</protein>
<evidence type="ECO:0000256" key="9">
    <source>
        <dbReference type="ARBA" id="ARBA00023303"/>
    </source>
</evidence>
<dbReference type="CDD" id="cd00400">
    <property type="entry name" value="Voltage_gated_ClC"/>
    <property type="match status" value="1"/>
</dbReference>
<keyword evidence="5" id="KW-0406">Ion transport</keyword>
<gene>
    <name evidence="13" type="ORF">ENO59_02225</name>
</gene>
<feature type="transmembrane region" description="Helical" evidence="11">
    <location>
        <begin position="370"/>
        <end position="389"/>
    </location>
</feature>
<feature type="domain" description="CBS" evidence="12">
    <location>
        <begin position="557"/>
        <end position="615"/>
    </location>
</feature>
<keyword evidence="6 11" id="KW-0472">Membrane</keyword>
<evidence type="ECO:0000256" key="7">
    <source>
        <dbReference type="ARBA" id="ARBA00023173"/>
    </source>
</evidence>
<dbReference type="InterPro" id="IPR046342">
    <property type="entry name" value="CBS_dom_sf"/>
</dbReference>
<dbReference type="Pfam" id="PF00571">
    <property type="entry name" value="CBS"/>
    <property type="match status" value="1"/>
</dbReference>
<dbReference type="FunFam" id="1.10.3080.10:FF:000018">
    <property type="entry name" value="Chloride transporter, ClC family"/>
    <property type="match status" value="1"/>
</dbReference>
<keyword evidence="7" id="KW-0869">Chloride channel</keyword>
<evidence type="ECO:0000256" key="10">
    <source>
        <dbReference type="PROSITE-ProRule" id="PRU00703"/>
    </source>
</evidence>
<evidence type="ECO:0000256" key="11">
    <source>
        <dbReference type="SAM" id="Phobius"/>
    </source>
</evidence>
<proteinExistence type="predicted"/>
<dbReference type="EMBL" id="DSGB01000003">
    <property type="protein sequence ID" value="HER95325.1"/>
    <property type="molecule type" value="Genomic_DNA"/>
</dbReference>
<dbReference type="Gene3D" id="1.10.3080.10">
    <property type="entry name" value="Clc chloride channel"/>
    <property type="match status" value="1"/>
</dbReference>
<dbReference type="GO" id="GO:0005254">
    <property type="term" value="F:chloride channel activity"/>
    <property type="evidence" value="ECO:0007669"/>
    <property type="project" value="UniProtKB-KW"/>
</dbReference>
<feature type="transmembrane region" description="Helical" evidence="11">
    <location>
        <begin position="36"/>
        <end position="58"/>
    </location>
</feature>
<dbReference type="InterPro" id="IPR000644">
    <property type="entry name" value="CBS_dom"/>
</dbReference>
<feature type="transmembrane region" description="Helical" evidence="11">
    <location>
        <begin position="193"/>
        <end position="218"/>
    </location>
</feature>
<dbReference type="InterPro" id="IPR001807">
    <property type="entry name" value="ClC"/>
</dbReference>
<feature type="transmembrane region" description="Helical" evidence="11">
    <location>
        <begin position="309"/>
        <end position="333"/>
    </location>
</feature>
<name>A0A7V2AZ45_RHOMR</name>
<keyword evidence="10" id="KW-0129">CBS domain</keyword>
<dbReference type="InterPro" id="IPR014743">
    <property type="entry name" value="Cl-channel_core"/>
</dbReference>
<dbReference type="PANTHER" id="PTHR43427:SF6">
    <property type="entry name" value="CHLORIDE CHANNEL PROTEIN CLC-E"/>
    <property type="match status" value="1"/>
</dbReference>
<feature type="transmembrane region" description="Helical" evidence="11">
    <location>
        <begin position="345"/>
        <end position="364"/>
    </location>
</feature>
<evidence type="ECO:0000256" key="6">
    <source>
        <dbReference type="ARBA" id="ARBA00023136"/>
    </source>
</evidence>
<dbReference type="PROSITE" id="PS51371">
    <property type="entry name" value="CBS"/>
    <property type="match status" value="1"/>
</dbReference>
<evidence type="ECO:0000313" key="13">
    <source>
        <dbReference type="EMBL" id="HER95325.1"/>
    </source>
</evidence>
<feature type="transmembrane region" description="Helical" evidence="11">
    <location>
        <begin position="230"/>
        <end position="248"/>
    </location>
</feature>
<accession>A0A7V2AZ45</accession>
<evidence type="ECO:0000256" key="4">
    <source>
        <dbReference type="ARBA" id="ARBA00022989"/>
    </source>
</evidence>
<dbReference type="SUPFAM" id="SSF81340">
    <property type="entry name" value="Clc chloride channel"/>
    <property type="match status" value="1"/>
</dbReference>
<reference evidence="13" key="1">
    <citation type="journal article" date="2020" name="mSystems">
        <title>Genome- and Community-Level Interaction Insights into Carbon Utilization and Element Cycling Functions of Hydrothermarchaeota in Hydrothermal Sediment.</title>
        <authorList>
            <person name="Zhou Z."/>
            <person name="Liu Y."/>
            <person name="Xu W."/>
            <person name="Pan J."/>
            <person name="Luo Z.H."/>
            <person name="Li M."/>
        </authorList>
    </citation>
    <scope>NUCLEOTIDE SEQUENCE [LARGE SCALE GENOMIC DNA]</scope>
    <source>
        <strain evidence="13">SpSt-143</strain>
    </source>
</reference>
<evidence type="ECO:0000256" key="1">
    <source>
        <dbReference type="ARBA" id="ARBA00004141"/>
    </source>
</evidence>
<keyword evidence="3 11" id="KW-0812">Transmembrane</keyword>
<feature type="transmembrane region" description="Helical" evidence="11">
    <location>
        <begin position="268"/>
        <end position="289"/>
    </location>
</feature>
<comment type="caution">
    <text evidence="13">The sequence shown here is derived from an EMBL/GenBank/DDBJ whole genome shotgun (WGS) entry which is preliminary data.</text>
</comment>
<comment type="subcellular location">
    <subcellularLocation>
        <location evidence="1">Membrane</location>
        <topology evidence="1">Multi-pass membrane protein</topology>
    </subcellularLocation>
</comment>
<evidence type="ECO:0000256" key="2">
    <source>
        <dbReference type="ARBA" id="ARBA00022448"/>
    </source>
</evidence>
<evidence type="ECO:0000256" key="5">
    <source>
        <dbReference type="ARBA" id="ARBA00023065"/>
    </source>
</evidence>
<dbReference type="Gene3D" id="3.10.580.10">
    <property type="entry name" value="CBS-domain"/>
    <property type="match status" value="1"/>
</dbReference>
<dbReference type="PRINTS" id="PR00762">
    <property type="entry name" value="CLCHANNEL"/>
</dbReference>
<evidence type="ECO:0000259" key="12">
    <source>
        <dbReference type="PROSITE" id="PS51371"/>
    </source>
</evidence>
<sequence>MARRNEVDATQLFRLRYPRSLWAWTQELDWRITGRWMFYAVLIGVLVAFWALLFSHLVSLLTKQILVDGAGYALPLPRGEGGSELFDLKRAMHPTRRWVLLLAPTLGGLLVGWIIHMFASEAETRGTDSVIRAFHHEHGVVRPRLALVQTIGSALTIGTGGSSGREGPIAQIGAALSTWLAQRFRLRAQERRLFLIAGMAAGIGSIFRSPLGGAFFAVEVLYREDLESEGLMPAIVASITAYSVYTSIERSSTIFATPHFTFVNPLELLPLVGFAVYCAVMGILFVRLFFGIKHRLFGALPFHPALKPAFGGCLVGIIAFFFPAVMGSSYGWLQQAILGNLPLSLMALLALLKMLATAFTVGSGQLGGTFAPSLVIGGMLGGLYGEGMHRLMPELITQPEAYVLLGMTTFFAGAANVPITATIMISELTGSYTLLVPQIFSSVIAHLVARRWSLFPDQVRTHNESPAHQPLLRLNLLRQISVANVLERTPYFHTIAPHQTLREVLDVFARTHEVVLPVAASADAQASRYTGLVFLEDLQALLHEADTLSPLILAQDVQVPFVALHLSDSLEEALERFLETRYPALPALDAQGAIVGFLRPHQLISEYHRALLRSSTASSSHDVS</sequence>
<dbReference type="SUPFAM" id="SSF54631">
    <property type="entry name" value="CBS-domain pair"/>
    <property type="match status" value="1"/>
</dbReference>
<feature type="transmembrane region" description="Helical" evidence="11">
    <location>
        <begin position="401"/>
        <end position="425"/>
    </location>
</feature>
<dbReference type="PANTHER" id="PTHR43427">
    <property type="entry name" value="CHLORIDE CHANNEL PROTEIN CLC-E"/>
    <property type="match status" value="1"/>
</dbReference>
<organism evidence="13">
    <name type="scientific">Rhodothermus marinus</name>
    <name type="common">Rhodothermus obamensis</name>
    <dbReference type="NCBI Taxonomy" id="29549"/>
    <lineage>
        <taxon>Bacteria</taxon>
        <taxon>Pseudomonadati</taxon>
        <taxon>Rhodothermota</taxon>
        <taxon>Rhodothermia</taxon>
        <taxon>Rhodothermales</taxon>
        <taxon>Rhodothermaceae</taxon>
        <taxon>Rhodothermus</taxon>
    </lineage>
</organism>
<feature type="transmembrane region" description="Helical" evidence="11">
    <location>
        <begin position="98"/>
        <end position="119"/>
    </location>
</feature>
<dbReference type="CDD" id="cd02205">
    <property type="entry name" value="CBS_pair_SF"/>
    <property type="match status" value="1"/>
</dbReference>
<dbReference type="Pfam" id="PF00654">
    <property type="entry name" value="Voltage_CLC"/>
    <property type="match status" value="1"/>
</dbReference>
<keyword evidence="2" id="KW-0813">Transport</keyword>
<dbReference type="AlphaFoldDB" id="A0A7V2AZ45"/>
<evidence type="ECO:0000256" key="8">
    <source>
        <dbReference type="ARBA" id="ARBA00023214"/>
    </source>
</evidence>
<dbReference type="InterPro" id="IPR050368">
    <property type="entry name" value="ClC-type_chloride_channel"/>
</dbReference>
<dbReference type="GO" id="GO:0034707">
    <property type="term" value="C:chloride channel complex"/>
    <property type="evidence" value="ECO:0007669"/>
    <property type="project" value="UniProtKB-KW"/>
</dbReference>
<evidence type="ECO:0000256" key="3">
    <source>
        <dbReference type="ARBA" id="ARBA00022692"/>
    </source>
</evidence>
<keyword evidence="4 11" id="KW-1133">Transmembrane helix</keyword>